<protein>
    <submittedName>
        <fullName evidence="4">Uncharacterized protein DUF2020</fullName>
    </submittedName>
</protein>
<dbReference type="EMBL" id="PVUE01000004">
    <property type="protein sequence ID" value="PRZ42754.1"/>
    <property type="molecule type" value="Genomic_DNA"/>
</dbReference>
<dbReference type="AlphaFoldDB" id="A0A2T1A2I5"/>
<dbReference type="Pfam" id="PF09449">
    <property type="entry name" value="DUF2020"/>
    <property type="match status" value="1"/>
</dbReference>
<dbReference type="SUPFAM" id="SSF55724">
    <property type="entry name" value="Mog1p/PsbP-like"/>
    <property type="match status" value="1"/>
</dbReference>
<dbReference type="Proteomes" id="UP000237752">
    <property type="component" value="Unassembled WGS sequence"/>
</dbReference>
<gene>
    <name evidence="4" type="ORF">CLV47_104100</name>
</gene>
<organism evidence="4 5">
    <name type="scientific">Antricoccus suffuscus</name>
    <dbReference type="NCBI Taxonomy" id="1629062"/>
    <lineage>
        <taxon>Bacteria</taxon>
        <taxon>Bacillati</taxon>
        <taxon>Actinomycetota</taxon>
        <taxon>Actinomycetes</taxon>
        <taxon>Geodermatophilales</taxon>
        <taxon>Antricoccaceae</taxon>
        <taxon>Antricoccus</taxon>
    </lineage>
</organism>
<keyword evidence="2" id="KW-0732">Signal</keyword>
<feature type="signal peptide" evidence="2">
    <location>
        <begin position="1"/>
        <end position="16"/>
    </location>
</feature>
<reference evidence="4 5" key="1">
    <citation type="submission" date="2018-03" db="EMBL/GenBank/DDBJ databases">
        <title>Genomic Encyclopedia of Archaeal and Bacterial Type Strains, Phase II (KMG-II): from individual species to whole genera.</title>
        <authorList>
            <person name="Goeker M."/>
        </authorList>
    </citation>
    <scope>NUCLEOTIDE SEQUENCE [LARGE SCALE GENOMIC DNA]</scope>
    <source>
        <strain evidence="4 5">DSM 100065</strain>
    </source>
</reference>
<evidence type="ECO:0000256" key="2">
    <source>
        <dbReference type="SAM" id="SignalP"/>
    </source>
</evidence>
<evidence type="ECO:0000259" key="3">
    <source>
        <dbReference type="Pfam" id="PF09449"/>
    </source>
</evidence>
<feature type="region of interest" description="Disordered" evidence="1">
    <location>
        <begin position="22"/>
        <end position="49"/>
    </location>
</feature>
<evidence type="ECO:0000256" key="1">
    <source>
        <dbReference type="SAM" id="MobiDB-lite"/>
    </source>
</evidence>
<comment type="caution">
    <text evidence="4">The sequence shown here is derived from an EMBL/GenBank/DDBJ whole genome shotgun (WGS) entry which is preliminary data.</text>
</comment>
<sequence length="182" mass="17954">MSGLFAIGALATLLVAGCSGTPAKSDSSSASPSTSSTASASDSSTAAPAPTTQAVEAACPYLDTEFVKGTIGQHLSKVTVTTVTPPTGPLPQCAFARPNGEVAVTVSSTTVTDAAQAMSLALQFAPDGNPVSAGEGGSVLVKKGGNETVLAAYKGTALLYVTINQESSLEATEIATQALSTL</sequence>
<evidence type="ECO:0000313" key="4">
    <source>
        <dbReference type="EMBL" id="PRZ42754.1"/>
    </source>
</evidence>
<evidence type="ECO:0000313" key="5">
    <source>
        <dbReference type="Proteomes" id="UP000237752"/>
    </source>
</evidence>
<accession>A0A2T1A2I5</accession>
<dbReference type="InterPro" id="IPR016123">
    <property type="entry name" value="Mog1/PsbP_a/b/a-sand"/>
</dbReference>
<dbReference type="InterPro" id="IPR018567">
    <property type="entry name" value="DUF2020"/>
</dbReference>
<feature type="domain" description="DUF2020" evidence="3">
    <location>
        <begin position="46"/>
        <end position="182"/>
    </location>
</feature>
<name>A0A2T1A2I5_9ACTN</name>
<keyword evidence="5" id="KW-1185">Reference proteome</keyword>
<proteinExistence type="predicted"/>
<feature type="chain" id="PRO_5038623782" evidence="2">
    <location>
        <begin position="17"/>
        <end position="182"/>
    </location>
</feature>
<dbReference type="Gene3D" id="3.40.1000.10">
    <property type="entry name" value="Mog1/PsbP, alpha/beta/alpha sandwich"/>
    <property type="match status" value="1"/>
</dbReference>